<protein>
    <submittedName>
        <fullName evidence="1">Uncharacterized protein</fullName>
    </submittedName>
</protein>
<dbReference type="AlphaFoldDB" id="A0A1Z4NB68"/>
<sequence length="94" mass="10664">MSGFEIISIGRESCCAYQTRYRAIVFGVKQAKFMQTLKITSTSPNSTTTACKNPQITQKVTSNLYDNTNLDSGTIAILEQIEAEYEYYQVCQEW</sequence>
<gene>
    <name evidence="1" type="ORF">NIES37_69910</name>
</gene>
<organism evidence="1 2">
    <name type="scientific">Tolypothrix tenuis PCC 7101</name>
    <dbReference type="NCBI Taxonomy" id="231146"/>
    <lineage>
        <taxon>Bacteria</taxon>
        <taxon>Bacillati</taxon>
        <taxon>Cyanobacteriota</taxon>
        <taxon>Cyanophyceae</taxon>
        <taxon>Nostocales</taxon>
        <taxon>Tolypothrichaceae</taxon>
        <taxon>Tolypothrix</taxon>
    </lineage>
</organism>
<dbReference type="RefSeq" id="WP_096584717.1">
    <property type="nucleotide sequence ID" value="NZ_CAWNJS010000002.1"/>
</dbReference>
<dbReference type="Proteomes" id="UP000218785">
    <property type="component" value="Plasmid plasmid1"/>
</dbReference>
<proteinExistence type="predicted"/>
<reference evidence="1 2" key="1">
    <citation type="submission" date="2017-06" db="EMBL/GenBank/DDBJ databases">
        <title>Genome sequencing of cyanobaciteial culture collection at National Institute for Environmental Studies (NIES).</title>
        <authorList>
            <person name="Hirose Y."/>
            <person name="Shimura Y."/>
            <person name="Fujisawa T."/>
            <person name="Nakamura Y."/>
            <person name="Kawachi M."/>
        </authorList>
    </citation>
    <scope>NUCLEOTIDE SEQUENCE [LARGE SCALE GENOMIC DNA]</scope>
    <source>
        <strain evidence="1 2">NIES-37</strain>
        <plasmid evidence="2">Plasmid1 dna</plasmid>
    </source>
</reference>
<geneLocation type="plasmid" evidence="2">
    <name>Plasmid1 dna</name>
</geneLocation>
<keyword evidence="1" id="KW-0614">Plasmid</keyword>
<evidence type="ECO:0000313" key="2">
    <source>
        <dbReference type="Proteomes" id="UP000218785"/>
    </source>
</evidence>
<dbReference type="EMBL" id="AP018249">
    <property type="protein sequence ID" value="BAZ02978.1"/>
    <property type="molecule type" value="Genomic_DNA"/>
</dbReference>
<dbReference type="KEGG" id="ttq:NIES37_69910"/>
<evidence type="ECO:0000313" key="1">
    <source>
        <dbReference type="EMBL" id="BAZ02978.1"/>
    </source>
</evidence>
<accession>A0A1Z4NB68</accession>
<keyword evidence="2" id="KW-1185">Reference proteome</keyword>
<name>A0A1Z4NB68_9CYAN</name>